<evidence type="ECO:0000313" key="3">
    <source>
        <dbReference type="Proteomes" id="UP000295096"/>
    </source>
</evidence>
<keyword evidence="3" id="KW-1185">Reference proteome</keyword>
<evidence type="ECO:0000256" key="1">
    <source>
        <dbReference type="SAM" id="Phobius"/>
    </source>
</evidence>
<evidence type="ECO:0008006" key="4">
    <source>
        <dbReference type="Google" id="ProtNLM"/>
    </source>
</evidence>
<comment type="caution">
    <text evidence="2">The sequence shown here is derived from an EMBL/GenBank/DDBJ whole genome shotgun (WGS) entry which is preliminary data.</text>
</comment>
<keyword evidence="1" id="KW-1133">Transmembrane helix</keyword>
<reference evidence="2 3" key="1">
    <citation type="journal article" date="2016" name="J. Microbiol.">
        <title>Dankookia rubra gen. nov., sp. nov., an alphaproteobacterium isolated from sediment of a shallow stream.</title>
        <authorList>
            <person name="Kim W.H."/>
            <person name="Kim D.H."/>
            <person name="Kang K."/>
            <person name="Ahn T.Y."/>
        </authorList>
    </citation>
    <scope>NUCLEOTIDE SEQUENCE [LARGE SCALE GENOMIC DNA]</scope>
    <source>
        <strain evidence="2 3">JCM30602</strain>
    </source>
</reference>
<evidence type="ECO:0000313" key="2">
    <source>
        <dbReference type="EMBL" id="TDH59394.1"/>
    </source>
</evidence>
<dbReference type="OrthoDB" id="9791120at2"/>
<dbReference type="AlphaFoldDB" id="A0A4R5Q8W0"/>
<keyword evidence="1" id="KW-0472">Membrane</keyword>
<organism evidence="2 3">
    <name type="scientific">Dankookia rubra</name>
    <dbReference type="NCBI Taxonomy" id="1442381"/>
    <lineage>
        <taxon>Bacteria</taxon>
        <taxon>Pseudomonadati</taxon>
        <taxon>Pseudomonadota</taxon>
        <taxon>Alphaproteobacteria</taxon>
        <taxon>Acetobacterales</taxon>
        <taxon>Roseomonadaceae</taxon>
        <taxon>Dankookia</taxon>
    </lineage>
</organism>
<feature type="transmembrane region" description="Helical" evidence="1">
    <location>
        <begin position="154"/>
        <end position="174"/>
    </location>
</feature>
<name>A0A4R5Q8W0_9PROT</name>
<keyword evidence="1" id="KW-0812">Transmembrane</keyword>
<accession>A0A4R5Q8W0</accession>
<feature type="transmembrane region" description="Helical" evidence="1">
    <location>
        <begin position="48"/>
        <end position="67"/>
    </location>
</feature>
<dbReference type="EMBL" id="SMSJ01000068">
    <property type="protein sequence ID" value="TDH59394.1"/>
    <property type="molecule type" value="Genomic_DNA"/>
</dbReference>
<sequence>MVGAGELHAGVLLPRKMGVARPRNQRRPGGETVLARGGTVMTLDKDRILRQLAWIAAIWIAYEFLWYEQYKLAGPTLVFDRLSDWSGIPEKPFRLFVAGMEICAALLVLIPRTRVLGAGFALGIMSGAIFFHLFTPLGVDPYGDGATLFKEACFTWVMAAFVLFAHGDEALALLRRYAPFLGPKAA</sequence>
<feature type="transmembrane region" description="Helical" evidence="1">
    <location>
        <begin position="93"/>
        <end position="110"/>
    </location>
</feature>
<protein>
    <recommendedName>
        <fullName evidence="4">DoxX family protein</fullName>
    </recommendedName>
</protein>
<dbReference type="Proteomes" id="UP000295096">
    <property type="component" value="Unassembled WGS sequence"/>
</dbReference>
<proteinExistence type="predicted"/>
<feature type="transmembrane region" description="Helical" evidence="1">
    <location>
        <begin position="115"/>
        <end position="134"/>
    </location>
</feature>
<gene>
    <name evidence="2" type="ORF">E2C06_27650</name>
</gene>